<organism evidence="4">
    <name type="scientific">Amblyomma aureolatum</name>
    <dbReference type="NCBI Taxonomy" id="187763"/>
    <lineage>
        <taxon>Eukaryota</taxon>
        <taxon>Metazoa</taxon>
        <taxon>Ecdysozoa</taxon>
        <taxon>Arthropoda</taxon>
        <taxon>Chelicerata</taxon>
        <taxon>Arachnida</taxon>
        <taxon>Acari</taxon>
        <taxon>Parasitiformes</taxon>
        <taxon>Ixodida</taxon>
        <taxon>Ixodoidea</taxon>
        <taxon>Ixodidae</taxon>
        <taxon>Amblyomminae</taxon>
        <taxon>Amblyomma</taxon>
    </lineage>
</organism>
<evidence type="ECO:0000256" key="2">
    <source>
        <dbReference type="SAM" id="MobiDB-lite"/>
    </source>
</evidence>
<dbReference type="PANTHER" id="PTHR22666">
    <property type="entry name" value="MYB_SANT-LIKE DNA-BINDING DOMAIN-CONTAINING PROTEIN 1"/>
    <property type="match status" value="1"/>
</dbReference>
<dbReference type="InterPro" id="IPR026095">
    <property type="entry name" value="Myb/SANT-like_DNA-bd_dom_prot"/>
</dbReference>
<dbReference type="EMBL" id="GFAC01003725">
    <property type="protein sequence ID" value="JAT95463.1"/>
    <property type="molecule type" value="mRNA"/>
</dbReference>
<proteinExistence type="evidence at transcript level"/>
<reference evidence="4" key="1">
    <citation type="journal article" date="2017" name="Front. Cell. Infect. Microbiol.">
        <title>The Distinct Transcriptional Response of the Midgut of Amblyomma sculptum and Amblyomma aureolatum Ticks to Rickettsia rickettsii Correlates to Their Differences in Susceptibility to Infection.</title>
        <authorList>
            <person name="Martins L.A."/>
            <person name="Galletti M.F.B.M."/>
            <person name="Ribeiro J.M."/>
            <person name="Fujita A."/>
            <person name="Costa F.B."/>
            <person name="Labruna M.B."/>
            <person name="Daffre S."/>
            <person name="Fogaca A.C."/>
        </authorList>
    </citation>
    <scope>NUCLEOTIDE SEQUENCE</scope>
</reference>
<dbReference type="GO" id="GO:0016604">
    <property type="term" value="C:nuclear body"/>
    <property type="evidence" value="ECO:0007669"/>
    <property type="project" value="TreeGrafter"/>
</dbReference>
<evidence type="ECO:0000313" key="4">
    <source>
        <dbReference type="EMBL" id="JAT95463.1"/>
    </source>
</evidence>
<feature type="region of interest" description="Disordered" evidence="2">
    <location>
        <begin position="112"/>
        <end position="165"/>
    </location>
</feature>
<sequence>HLGDLRRAKRNMQVYIAIAECLRAEGVDKSVKEIKSKIENLGNRYRKLSRKTTGQGAVTWRYFKDIARFLGRLPVNDSSLIDETMNVEAQIDTMQQGPSSLEDDDTLIQAAASERSSAPHEDSSCESPALPFPPSPATPSTEDHRCQTAPAAQNSHKKRKISRHAAQKSLLADLVSTNPQLCADLKESRKEEMELKKTEIDILRDTAATEKQLTEALG</sequence>
<feature type="domain" description="Myb/SANT-like DNA-binding" evidence="3">
    <location>
        <begin position="6"/>
        <end position="68"/>
    </location>
</feature>
<evidence type="ECO:0000259" key="3">
    <source>
        <dbReference type="Pfam" id="PF13837"/>
    </source>
</evidence>
<dbReference type="AlphaFoldDB" id="A0A1E1X873"/>
<feature type="compositionally biased region" description="Basic residues" evidence="2">
    <location>
        <begin position="155"/>
        <end position="165"/>
    </location>
</feature>
<accession>A0A1E1X873</accession>
<evidence type="ECO:0000256" key="1">
    <source>
        <dbReference type="SAM" id="Coils"/>
    </source>
</evidence>
<protein>
    <submittedName>
        <fullName evidence="4">Putative transcription factor gt-2</fullName>
    </submittedName>
</protein>
<dbReference type="GO" id="GO:0045893">
    <property type="term" value="P:positive regulation of DNA-templated transcription"/>
    <property type="evidence" value="ECO:0007669"/>
    <property type="project" value="TreeGrafter"/>
</dbReference>
<keyword evidence="1" id="KW-0175">Coiled coil</keyword>
<dbReference type="Gene3D" id="1.10.10.60">
    <property type="entry name" value="Homeodomain-like"/>
    <property type="match status" value="1"/>
</dbReference>
<feature type="coiled-coil region" evidence="1">
    <location>
        <begin position="5"/>
        <end position="51"/>
    </location>
</feature>
<dbReference type="Pfam" id="PF13837">
    <property type="entry name" value="Myb_DNA-bind_4"/>
    <property type="match status" value="1"/>
</dbReference>
<dbReference type="InterPro" id="IPR044822">
    <property type="entry name" value="Myb_DNA-bind_4"/>
</dbReference>
<feature type="non-terminal residue" evidence="4">
    <location>
        <position position="1"/>
    </location>
</feature>
<name>A0A1E1X873_9ACAR</name>
<feature type="non-terminal residue" evidence="4">
    <location>
        <position position="218"/>
    </location>
</feature>
<dbReference type="PANTHER" id="PTHR22666:SF3">
    <property type="entry name" value="MYB_SANT-LIKE DNA-BINDING DOMAIN-CONTAINING PROTEIN 1"/>
    <property type="match status" value="1"/>
</dbReference>